<evidence type="ECO:0000313" key="3">
    <source>
        <dbReference type="EMBL" id="CAK8680435.1"/>
    </source>
</evidence>
<feature type="region of interest" description="Disordered" evidence="1">
    <location>
        <begin position="534"/>
        <end position="568"/>
    </location>
</feature>
<feature type="compositionally biased region" description="Polar residues" evidence="1">
    <location>
        <begin position="221"/>
        <end position="241"/>
    </location>
</feature>
<accession>A0ABP0FL84</accession>
<gene>
    <name evidence="3" type="ORF">CVLEPA_LOCUS10687</name>
</gene>
<sequence>MLFASFALCSSTSTGFWWFACTNLVNKELIPFAELGRKMTTASFQRHSAAGMFNVPVVPTQHTIPATCDNSGNWNNLMTSGQNQQRLSDRNSYCEIFQYQSEDHSTAYAVGRGNQMVNCNAVSAQYNQNGQYNLQQQIKEKNQQKQLLNQYMHWQLQENQQKKMPTMAVPQQYMQQHTTIQRQHPSYIQQQQTCLQQQQRQNVQPKQLQSYPEAQHGVQDQACSRQRQYLSPQQQPMQTSPRVAPVRYNQLQCNPPFLQGTGSVSDIRQSSDWNQQTAHPAQMHQKYINCQFAENTKAFNPVPPSCYEPTGILTPPESVLSQNCQTYTQEMENGVHHLPGYTHSVSGQFHDLSGSTEGNNSQRLAEPVYNVKTLQHTGQQKQTISGKENVNVTCEKMATQNTVPSLPLKAVKQSAKERQCPELTLLLTESPCHNSMLVNALSCKDHIKSNCQLSFPVVRTPGNMVPSPANEYQPTTHTGHLEVAVSALPGQCGSAGNNACPSNRPAKRQRSMMDQSIVDATIKKAQHELDHPKLTDVKPPEAQKSCSSPGTKKEGVNCLPLPGIKSPKRKLDVHKLPSENGKRSKPCNSINPPINLIPEKNVNMAKMVELPPSPPEEKGDRGCLKKVNCFSLDRNTHVPFVKEPSDSMQSEKLVKMKSLEGAVLKLKAKRARKRNLFTDDTKHVTPFIVKTELDGSGHCANSLKKTSAMNTLGCPVILKRNIQRDHGQPCFNSRYKFFTTPSYEKRQRLITKTRKRYTTVDDSTSASKRAFGYDVASFPLKRPSSAFDTRRSVGNSPELLRPFTVPKSEDFKIPDAPNPSVLKKRRARMSMASSKEPNLGKQFQNSLKMVRAGPSVKVEKAAYSRFDLSKHQNEAAAKIFETNLKKEILMRPCFVELCDLLHVLF</sequence>
<keyword evidence="2" id="KW-0732">Signal</keyword>
<evidence type="ECO:0000313" key="4">
    <source>
        <dbReference type="Proteomes" id="UP001642483"/>
    </source>
</evidence>
<evidence type="ECO:0000256" key="2">
    <source>
        <dbReference type="SAM" id="SignalP"/>
    </source>
</evidence>
<proteinExistence type="predicted"/>
<feature type="chain" id="PRO_5045314951" evidence="2">
    <location>
        <begin position="16"/>
        <end position="905"/>
    </location>
</feature>
<feature type="region of interest" description="Disordered" evidence="1">
    <location>
        <begin position="205"/>
        <end position="242"/>
    </location>
</feature>
<reference evidence="3 4" key="1">
    <citation type="submission" date="2024-02" db="EMBL/GenBank/DDBJ databases">
        <authorList>
            <person name="Daric V."/>
            <person name="Darras S."/>
        </authorList>
    </citation>
    <scope>NUCLEOTIDE SEQUENCE [LARGE SCALE GENOMIC DNA]</scope>
</reference>
<name>A0ABP0FL84_CLALP</name>
<evidence type="ECO:0000256" key="1">
    <source>
        <dbReference type="SAM" id="MobiDB-lite"/>
    </source>
</evidence>
<feature type="region of interest" description="Disordered" evidence="1">
    <location>
        <begin position="576"/>
        <end position="595"/>
    </location>
</feature>
<organism evidence="3 4">
    <name type="scientific">Clavelina lepadiformis</name>
    <name type="common">Light-bulb sea squirt</name>
    <name type="synonym">Ascidia lepadiformis</name>
    <dbReference type="NCBI Taxonomy" id="159417"/>
    <lineage>
        <taxon>Eukaryota</taxon>
        <taxon>Metazoa</taxon>
        <taxon>Chordata</taxon>
        <taxon>Tunicata</taxon>
        <taxon>Ascidiacea</taxon>
        <taxon>Aplousobranchia</taxon>
        <taxon>Clavelinidae</taxon>
        <taxon>Clavelina</taxon>
    </lineage>
</organism>
<dbReference type="EMBL" id="CAWYQH010000068">
    <property type="protein sequence ID" value="CAK8680435.1"/>
    <property type="molecule type" value="Genomic_DNA"/>
</dbReference>
<dbReference type="Proteomes" id="UP001642483">
    <property type="component" value="Unassembled WGS sequence"/>
</dbReference>
<protein>
    <submittedName>
        <fullName evidence="3">Uncharacterized protein</fullName>
    </submittedName>
</protein>
<feature type="signal peptide" evidence="2">
    <location>
        <begin position="1"/>
        <end position="15"/>
    </location>
</feature>
<comment type="caution">
    <text evidence="3">The sequence shown here is derived from an EMBL/GenBank/DDBJ whole genome shotgun (WGS) entry which is preliminary data.</text>
</comment>
<keyword evidence="4" id="KW-1185">Reference proteome</keyword>